<evidence type="ECO:0000313" key="1">
    <source>
        <dbReference type="EnsemblMetazoa" id="GAUT041831-PA"/>
    </source>
</evidence>
<keyword evidence="2" id="KW-1185">Reference proteome</keyword>
<organism evidence="1 2">
    <name type="scientific">Glossina austeni</name>
    <name type="common">Savannah tsetse fly</name>
    <dbReference type="NCBI Taxonomy" id="7395"/>
    <lineage>
        <taxon>Eukaryota</taxon>
        <taxon>Metazoa</taxon>
        <taxon>Ecdysozoa</taxon>
        <taxon>Arthropoda</taxon>
        <taxon>Hexapoda</taxon>
        <taxon>Insecta</taxon>
        <taxon>Pterygota</taxon>
        <taxon>Neoptera</taxon>
        <taxon>Endopterygota</taxon>
        <taxon>Diptera</taxon>
        <taxon>Brachycera</taxon>
        <taxon>Muscomorpha</taxon>
        <taxon>Hippoboscoidea</taxon>
        <taxon>Glossinidae</taxon>
        <taxon>Glossina</taxon>
    </lineage>
</organism>
<reference evidence="1" key="1">
    <citation type="submission" date="2020-05" db="UniProtKB">
        <authorList>
            <consortium name="EnsemblMetazoa"/>
        </authorList>
    </citation>
    <scope>IDENTIFICATION</scope>
    <source>
        <strain evidence="1">TTRI</strain>
    </source>
</reference>
<proteinExistence type="predicted"/>
<sequence>MIVKKLMITGTEQPSVYVADVMDINKMICSIADVVPNDQQTIADDTISVEVPSKTVEIVQYLGVDVPFLATPIHSLKGQVTVLNVVSITLLHGRMEKKIEITATTNNIKNYASRSNRKIKIFDSNFPQTKLL</sequence>
<protein>
    <submittedName>
        <fullName evidence="1">Uncharacterized protein</fullName>
    </submittedName>
</protein>
<dbReference type="VEuPathDB" id="VectorBase:GAUT041831"/>
<name>A0A1A9VML7_GLOAU</name>
<accession>A0A1A9VML7</accession>
<evidence type="ECO:0000313" key="2">
    <source>
        <dbReference type="Proteomes" id="UP000078200"/>
    </source>
</evidence>
<dbReference type="AlphaFoldDB" id="A0A1A9VML7"/>
<dbReference type="Proteomes" id="UP000078200">
    <property type="component" value="Unassembled WGS sequence"/>
</dbReference>
<dbReference type="EnsemblMetazoa" id="GAUT041831-RA">
    <property type="protein sequence ID" value="GAUT041831-PA"/>
    <property type="gene ID" value="GAUT041831"/>
</dbReference>